<proteinExistence type="predicted"/>
<protein>
    <submittedName>
        <fullName evidence="1">Uncharacterized protein</fullName>
    </submittedName>
</protein>
<dbReference type="EMBL" id="JASJUT010000013">
    <property type="protein sequence ID" value="MDK2597919.1"/>
    <property type="molecule type" value="Genomic_DNA"/>
</dbReference>
<comment type="caution">
    <text evidence="1">The sequence shown here is derived from an EMBL/GenBank/DDBJ whole genome shotgun (WGS) entry which is preliminary data.</text>
</comment>
<accession>A0ABT7ES92</accession>
<evidence type="ECO:0000313" key="2">
    <source>
        <dbReference type="Proteomes" id="UP001231915"/>
    </source>
</evidence>
<evidence type="ECO:0000313" key="1">
    <source>
        <dbReference type="EMBL" id="MDK2597919.1"/>
    </source>
</evidence>
<gene>
    <name evidence="1" type="ORF">QNM18_22905</name>
</gene>
<sequence>MCNSNNDVFAQCDLCTKDIRVGDKYLSLNLELSKVEDISTTQPLKVDPVNVWCIECCTPATVNAIKRQLVQYRNGAIDRVSYAYELGKKNFRAGYCLKDNLYPPGTRDFSHWYIGFKTAQMHKLLADEQVTEGAEHATAQ</sequence>
<keyword evidence="2" id="KW-1185">Reference proteome</keyword>
<name>A0ABT7ES92_9GAMM</name>
<reference evidence="1 2" key="1">
    <citation type="submission" date="2023-05" db="EMBL/GenBank/DDBJ databases">
        <title>Pseudoalteromonas ardens sp. nov., Pseudoalteromonas obscura sp. nov., and Pseudoalteromonas umbrosa sp. nov., isolated from the coral Montipora capitata.</title>
        <authorList>
            <person name="Thomas E.M."/>
            <person name="Smith E.M."/>
            <person name="Papke E."/>
            <person name="Shlafstein M.D."/>
            <person name="Oline D.K."/>
            <person name="Videau P."/>
            <person name="Saw J.H."/>
            <person name="Strangman W.K."/>
            <person name="Ushijima B."/>
        </authorList>
    </citation>
    <scope>NUCLEOTIDE SEQUENCE [LARGE SCALE GENOMIC DNA]</scope>
    <source>
        <strain evidence="1 2">P94</strain>
    </source>
</reference>
<dbReference type="Proteomes" id="UP001231915">
    <property type="component" value="Unassembled WGS sequence"/>
</dbReference>
<dbReference type="RefSeq" id="WP_284138549.1">
    <property type="nucleotide sequence ID" value="NZ_JASJUT010000013.1"/>
</dbReference>
<organism evidence="1 2">
    <name type="scientific">Pseudoalteromonas obscura</name>
    <dbReference type="NCBI Taxonomy" id="3048491"/>
    <lineage>
        <taxon>Bacteria</taxon>
        <taxon>Pseudomonadati</taxon>
        <taxon>Pseudomonadota</taxon>
        <taxon>Gammaproteobacteria</taxon>
        <taxon>Alteromonadales</taxon>
        <taxon>Pseudoalteromonadaceae</taxon>
        <taxon>Pseudoalteromonas</taxon>
    </lineage>
</organism>